<gene>
    <name evidence="5 8" type="primary">truB</name>
    <name evidence="8" type="ORF">D3H34_23330</name>
</gene>
<dbReference type="GO" id="GO:0031119">
    <property type="term" value="P:tRNA pseudouridine synthesis"/>
    <property type="evidence" value="ECO:0007669"/>
    <property type="project" value="UniProtKB-UniRule"/>
</dbReference>
<comment type="caution">
    <text evidence="8">The sequence shown here is derived from an EMBL/GenBank/DDBJ whole genome shotgun (WGS) entry which is preliminary data.</text>
</comment>
<dbReference type="FunFam" id="3.30.2350.10:FF:000011">
    <property type="entry name" value="tRNA pseudouridine synthase B"/>
    <property type="match status" value="1"/>
</dbReference>
<evidence type="ECO:0000256" key="4">
    <source>
        <dbReference type="ARBA" id="ARBA00023235"/>
    </source>
</evidence>
<protein>
    <recommendedName>
        <fullName evidence="5">tRNA pseudouridine synthase B</fullName>
        <ecNumber evidence="5">5.4.99.25</ecNumber>
    </recommendedName>
    <alternativeName>
        <fullName evidence="5">tRNA pseudouridine(55) synthase</fullName>
        <shortName evidence="5">Psi55 synthase</shortName>
    </alternativeName>
    <alternativeName>
        <fullName evidence="5">tRNA pseudouridylate synthase</fullName>
    </alternativeName>
    <alternativeName>
        <fullName evidence="5">tRNA-uridine isomerase</fullName>
    </alternativeName>
</protein>
<dbReference type="InterPro" id="IPR032819">
    <property type="entry name" value="TruB_C"/>
</dbReference>
<reference evidence="8 9" key="1">
    <citation type="submission" date="2018-09" db="EMBL/GenBank/DDBJ databases">
        <title>Acidovorax cavernicola nov. sp. isolated from Gruta de las Maravillas (Aracena, Spain).</title>
        <authorList>
            <person name="Jurado V."/>
            <person name="Gutierrez-Patricio S."/>
            <person name="Gonzalez-Pimentel J.L."/>
            <person name="Miller A.Z."/>
            <person name="Laiz L."/>
            <person name="Saiz-Jimenez C."/>
        </authorList>
    </citation>
    <scope>NUCLEOTIDE SEQUENCE [LARGE SCALE GENOMIC DNA]</scope>
    <source>
        <strain evidence="8 9">1011MAR4D40.2</strain>
    </source>
</reference>
<comment type="function">
    <text evidence="5">Responsible for synthesis of pseudouridine from uracil-55 in the psi GC loop of transfer RNAs.</text>
</comment>
<dbReference type="InterPro" id="IPR002501">
    <property type="entry name" value="PsdUridine_synth_N"/>
</dbReference>
<dbReference type="EC" id="5.4.99.25" evidence="5"/>
<dbReference type="PANTHER" id="PTHR13767">
    <property type="entry name" value="TRNA-PSEUDOURIDINE SYNTHASE"/>
    <property type="match status" value="1"/>
</dbReference>
<keyword evidence="3 5" id="KW-0819">tRNA processing</keyword>
<comment type="catalytic activity">
    <reaction evidence="1 5">
        <text>uridine(55) in tRNA = pseudouridine(55) in tRNA</text>
        <dbReference type="Rhea" id="RHEA:42532"/>
        <dbReference type="Rhea" id="RHEA-COMP:10101"/>
        <dbReference type="Rhea" id="RHEA-COMP:10102"/>
        <dbReference type="ChEBI" id="CHEBI:65314"/>
        <dbReference type="ChEBI" id="CHEBI:65315"/>
        <dbReference type="EC" id="5.4.99.25"/>
    </reaction>
</comment>
<evidence type="ECO:0000256" key="3">
    <source>
        <dbReference type="ARBA" id="ARBA00022694"/>
    </source>
</evidence>
<dbReference type="AlphaFoldDB" id="A0A9X8GTR9"/>
<dbReference type="GO" id="GO:0003723">
    <property type="term" value="F:RNA binding"/>
    <property type="evidence" value="ECO:0007669"/>
    <property type="project" value="InterPro"/>
</dbReference>
<dbReference type="RefSeq" id="WP_119556628.1">
    <property type="nucleotide sequence ID" value="NZ_QXMN01000036.1"/>
</dbReference>
<dbReference type="GO" id="GO:1990481">
    <property type="term" value="P:mRNA pseudouridine synthesis"/>
    <property type="evidence" value="ECO:0007669"/>
    <property type="project" value="TreeGrafter"/>
</dbReference>
<dbReference type="PANTHER" id="PTHR13767:SF2">
    <property type="entry name" value="PSEUDOURIDYLATE SYNTHASE TRUB1"/>
    <property type="match status" value="1"/>
</dbReference>
<evidence type="ECO:0000259" key="7">
    <source>
        <dbReference type="Pfam" id="PF16198"/>
    </source>
</evidence>
<dbReference type="InterPro" id="IPR020103">
    <property type="entry name" value="PsdUridine_synth_cat_dom_sf"/>
</dbReference>
<keyword evidence="9" id="KW-1185">Reference proteome</keyword>
<keyword evidence="4 5" id="KW-0413">Isomerase</keyword>
<evidence type="ECO:0000313" key="8">
    <source>
        <dbReference type="EMBL" id="RIX76047.1"/>
    </source>
</evidence>
<dbReference type="EMBL" id="QXMN01000036">
    <property type="protein sequence ID" value="RIX76047.1"/>
    <property type="molecule type" value="Genomic_DNA"/>
</dbReference>
<dbReference type="Gene3D" id="3.30.2350.10">
    <property type="entry name" value="Pseudouridine synthase"/>
    <property type="match status" value="1"/>
</dbReference>
<feature type="active site" description="Nucleophile" evidence="5">
    <location>
        <position position="50"/>
    </location>
</feature>
<dbReference type="InterPro" id="IPR014780">
    <property type="entry name" value="tRNA_psdUridine_synth_TruB"/>
</dbReference>
<dbReference type="SUPFAM" id="SSF55120">
    <property type="entry name" value="Pseudouridine synthase"/>
    <property type="match status" value="1"/>
</dbReference>
<comment type="similarity">
    <text evidence="2 5">Belongs to the pseudouridine synthase TruB family. Type 1 subfamily.</text>
</comment>
<feature type="domain" description="Pseudouridine synthase II N-terminal" evidence="6">
    <location>
        <begin position="35"/>
        <end position="182"/>
    </location>
</feature>
<evidence type="ECO:0000256" key="5">
    <source>
        <dbReference type="HAMAP-Rule" id="MF_01080"/>
    </source>
</evidence>
<dbReference type="GO" id="GO:0160148">
    <property type="term" value="F:tRNA pseudouridine(55) synthase activity"/>
    <property type="evidence" value="ECO:0007669"/>
    <property type="project" value="UniProtKB-EC"/>
</dbReference>
<feature type="domain" description="tRNA pseudouridylate synthase B C-terminal" evidence="7">
    <location>
        <begin position="183"/>
        <end position="240"/>
    </location>
</feature>
<dbReference type="NCBIfam" id="TIGR00431">
    <property type="entry name" value="TruB"/>
    <property type="match status" value="1"/>
</dbReference>
<evidence type="ECO:0000313" key="9">
    <source>
        <dbReference type="Proteomes" id="UP000265619"/>
    </source>
</evidence>
<dbReference type="Pfam" id="PF01509">
    <property type="entry name" value="TruB_N"/>
    <property type="match status" value="1"/>
</dbReference>
<accession>A0A9X8GTR9</accession>
<evidence type="ECO:0000259" key="6">
    <source>
        <dbReference type="Pfam" id="PF01509"/>
    </source>
</evidence>
<dbReference type="OrthoDB" id="9802309at2"/>
<dbReference type="HAMAP" id="MF_01080">
    <property type="entry name" value="TruB_bact"/>
    <property type="match status" value="1"/>
</dbReference>
<dbReference type="CDD" id="cd02573">
    <property type="entry name" value="PseudoU_synth_EcTruB"/>
    <property type="match status" value="1"/>
</dbReference>
<dbReference type="Pfam" id="PF16198">
    <property type="entry name" value="TruB_C_2"/>
    <property type="match status" value="1"/>
</dbReference>
<sequence length="318" mass="34091">MNAPRTRVQRRPVHGVLLLDKPLGFSSNQALQKAKWLLRAEKAGHTGTLDPLATGVLPLCFGAATKFSQLHLDADKTYEAVARLGVKTSTGDAEGEVIAERPVQVSPEDLARVQAQFTGPIRQVPPMHSALKKDGKALYEYAREGIEIERAPRDVVIHTLALTRLDDTTVRIVASVSKGTYIRTLGEDIGEAMGCGAHLTSLRRTATGGFGQAQCVTIEALEAMSEDERMAQLLPAEALVDGHSRVTLAAEDAARFLSGLRRRGGWADAEAVAVFGTDPQAFLGTAHVSAGELIPGRLLNPIEIQQILLNAPQTEATP</sequence>
<evidence type="ECO:0000256" key="1">
    <source>
        <dbReference type="ARBA" id="ARBA00000385"/>
    </source>
</evidence>
<name>A0A9X8GTR9_9BURK</name>
<organism evidence="8 9">
    <name type="scientific">Acidovorax cavernicola</name>
    <dbReference type="NCBI Taxonomy" id="1675792"/>
    <lineage>
        <taxon>Bacteria</taxon>
        <taxon>Pseudomonadati</taxon>
        <taxon>Pseudomonadota</taxon>
        <taxon>Betaproteobacteria</taxon>
        <taxon>Burkholderiales</taxon>
        <taxon>Comamonadaceae</taxon>
        <taxon>Acidovorax</taxon>
    </lineage>
</organism>
<proteinExistence type="inferred from homology"/>
<evidence type="ECO:0000256" key="2">
    <source>
        <dbReference type="ARBA" id="ARBA00005642"/>
    </source>
</evidence>
<dbReference type="Proteomes" id="UP000265619">
    <property type="component" value="Unassembled WGS sequence"/>
</dbReference>